<keyword evidence="2" id="KW-1185">Reference proteome</keyword>
<reference evidence="1" key="1">
    <citation type="submission" date="2019-03" db="EMBL/GenBank/DDBJ databases">
        <title>Candidatus Syntrophosphaera thermopropionivorans: a novel player in syntrophic propionate oxidation during anaerobic digestion.</title>
        <authorList>
            <person name="Dyksma S."/>
        </authorList>
    </citation>
    <scope>NUCLEOTIDE SEQUENCE</scope>
    <source>
        <strain evidence="1">W5</strain>
    </source>
</reference>
<evidence type="ECO:0000313" key="2">
    <source>
        <dbReference type="Proteomes" id="UP000294588"/>
    </source>
</evidence>
<keyword evidence="1" id="KW-0548">Nucleotidyltransferase</keyword>
<dbReference type="Proteomes" id="UP000294588">
    <property type="component" value="Unassembled WGS sequence"/>
</dbReference>
<dbReference type="EMBL" id="SMOG01000002">
    <property type="protein sequence ID" value="TDF74243.1"/>
    <property type="molecule type" value="Genomic_DNA"/>
</dbReference>
<gene>
    <name evidence="1" type="primary">rfaE2</name>
    <name evidence="1" type="ORF">E0946_01920</name>
</gene>
<protein>
    <submittedName>
        <fullName evidence="1">D-glycero-beta-D-manno-heptose 1-phosphate adenylyltransferase</fullName>
    </submittedName>
</protein>
<proteinExistence type="predicted"/>
<name>A0AC61QKQ5_9BACT</name>
<accession>A0AC61QKQ5</accession>
<sequence length="171" mass="19218">MIKDKIKNWEEAALLCDNFRSQDKKVVFTNGCFDILHSGHIQYLEQAKALGDILVLGLNSDDSVRRIKRAPRPIVSEKDRAFVVAALQCVDLVVIFEQDTPYELIRLLKPDILVKGGDWKTEDIVGADIVQAYGGKVLSLPYRSGISTTELFRKIAEAFADITMKDNGNYE</sequence>
<organism evidence="1 2">
    <name type="scientific">Candidatus Syntrophosphaera thermopropionivorans</name>
    <dbReference type="NCBI Taxonomy" id="2593015"/>
    <lineage>
        <taxon>Bacteria</taxon>
        <taxon>Pseudomonadati</taxon>
        <taxon>Candidatus Cloacimonadota</taxon>
        <taxon>Candidatus Cloacimonadia</taxon>
        <taxon>Candidatus Cloacimonadales</taxon>
        <taxon>Candidatus Cloacimonadaceae</taxon>
        <taxon>Candidatus Syntrophosphaera</taxon>
    </lineage>
</organism>
<keyword evidence="1" id="KW-0808">Transferase</keyword>
<evidence type="ECO:0000313" key="1">
    <source>
        <dbReference type="EMBL" id="TDF74243.1"/>
    </source>
</evidence>
<comment type="caution">
    <text evidence="1">The sequence shown here is derived from an EMBL/GenBank/DDBJ whole genome shotgun (WGS) entry which is preliminary data.</text>
</comment>